<evidence type="ECO:0000256" key="3">
    <source>
        <dbReference type="ARBA" id="ARBA00022801"/>
    </source>
</evidence>
<dbReference type="InterPro" id="IPR001650">
    <property type="entry name" value="Helicase_C-like"/>
</dbReference>
<dbReference type="InterPro" id="IPR027417">
    <property type="entry name" value="P-loop_NTPase"/>
</dbReference>
<evidence type="ECO:0000313" key="12">
    <source>
        <dbReference type="EMBL" id="KAG8187548.1"/>
    </source>
</evidence>
<dbReference type="InterPro" id="IPR000629">
    <property type="entry name" value="RNA-helicase_DEAD-box_CS"/>
</dbReference>
<evidence type="ECO:0000256" key="6">
    <source>
        <dbReference type="PROSITE-ProRule" id="PRU00552"/>
    </source>
</evidence>
<evidence type="ECO:0000256" key="1">
    <source>
        <dbReference type="ARBA" id="ARBA00012552"/>
    </source>
</evidence>
<dbReference type="InterPro" id="IPR050079">
    <property type="entry name" value="DEAD_box_RNA_helicase"/>
</dbReference>
<keyword evidence="5 7" id="KW-0067">ATP-binding</keyword>
<dbReference type="GO" id="GO:0003676">
    <property type="term" value="F:nucleic acid binding"/>
    <property type="evidence" value="ECO:0007669"/>
    <property type="project" value="InterPro"/>
</dbReference>
<sequence length="433" mass="47902">MSGEKLKELGLKRWLIDQCIAMGITDPTPVQCNCIPKILEGKNCIGISQTGTGKTLAFALPMLQKLGEDAYGIFGLVLTPTRELAIQIAEQFQVIGQPMNIQVTTIIGGMNQVTQGGEISNQPHIVVATPGRLADMMDSSYDTFFKRIAFLVMDEADRLLGGQFTDQLDTILKALPKKRQNLIFSATLTKNLEVLQQIATTEPFIWSAEPEVSTVKELNQKYVLVPHAIVRNAHLVQVVDDFQTKHPESSMIIFTKNCAVCQTMSVALKSLGFENVSLNSRLKQKERLAAISQFKSNRTKVLVATDVASRGLDIPMVDLVINFSVPPVPTDYIHRVGRTARAGRGGLAITLLTPRDVPAIQAIEKEINCKLSEYPISEKKVLAITLQVEVAFREAAISLEDDDANEKKQIYQKKQSVLDGHSSKSHKKRKHNK</sequence>
<dbReference type="InterPro" id="IPR014001">
    <property type="entry name" value="Helicase_ATP-bd"/>
</dbReference>
<dbReference type="EC" id="3.6.4.13" evidence="1"/>
<keyword evidence="4 7" id="KW-0347">Helicase</keyword>
<accession>A0AAV6UUM6</accession>
<dbReference type="InterPro" id="IPR014014">
    <property type="entry name" value="RNA_helicase_DEAD_Q_motif"/>
</dbReference>
<feature type="compositionally biased region" description="Basic residues" evidence="8">
    <location>
        <begin position="423"/>
        <end position="433"/>
    </location>
</feature>
<name>A0AAV6UUM6_9ARAC</name>
<dbReference type="CDD" id="cd17955">
    <property type="entry name" value="DEADc_DDX49"/>
    <property type="match status" value="1"/>
</dbReference>
<evidence type="ECO:0000313" key="13">
    <source>
        <dbReference type="Proteomes" id="UP000827092"/>
    </source>
</evidence>
<evidence type="ECO:0000259" key="10">
    <source>
        <dbReference type="PROSITE" id="PS51194"/>
    </source>
</evidence>
<reference evidence="12 13" key="1">
    <citation type="journal article" date="2022" name="Nat. Ecol. Evol.">
        <title>A masculinizing supergene underlies an exaggerated male reproductive morph in a spider.</title>
        <authorList>
            <person name="Hendrickx F."/>
            <person name="De Corte Z."/>
            <person name="Sonet G."/>
            <person name="Van Belleghem S.M."/>
            <person name="Kostlbacher S."/>
            <person name="Vangestel C."/>
        </authorList>
    </citation>
    <scope>NUCLEOTIDE SEQUENCE [LARGE SCALE GENOMIC DNA]</scope>
    <source>
        <strain evidence="12">W744_W776</strain>
    </source>
</reference>
<feature type="domain" description="DEAD-box RNA helicase Q" evidence="11">
    <location>
        <begin position="4"/>
        <end position="32"/>
    </location>
</feature>
<dbReference type="AlphaFoldDB" id="A0AAV6UUM6"/>
<protein>
    <recommendedName>
        <fullName evidence="1">RNA helicase</fullName>
        <ecNumber evidence="1">3.6.4.13</ecNumber>
    </recommendedName>
</protein>
<dbReference type="Proteomes" id="UP000827092">
    <property type="component" value="Unassembled WGS sequence"/>
</dbReference>
<evidence type="ECO:0000256" key="8">
    <source>
        <dbReference type="SAM" id="MobiDB-lite"/>
    </source>
</evidence>
<evidence type="ECO:0000259" key="9">
    <source>
        <dbReference type="PROSITE" id="PS51192"/>
    </source>
</evidence>
<dbReference type="PROSITE" id="PS00039">
    <property type="entry name" value="DEAD_ATP_HELICASE"/>
    <property type="match status" value="1"/>
</dbReference>
<dbReference type="GO" id="GO:0005829">
    <property type="term" value="C:cytosol"/>
    <property type="evidence" value="ECO:0007669"/>
    <property type="project" value="TreeGrafter"/>
</dbReference>
<dbReference type="SMART" id="SM00487">
    <property type="entry name" value="DEXDc"/>
    <property type="match status" value="1"/>
</dbReference>
<dbReference type="CDD" id="cd18787">
    <property type="entry name" value="SF2_C_DEAD"/>
    <property type="match status" value="1"/>
</dbReference>
<keyword evidence="13" id="KW-1185">Reference proteome</keyword>
<gene>
    <name evidence="12" type="ORF">JTE90_008434</name>
</gene>
<comment type="similarity">
    <text evidence="7">Belongs to the DEAD box helicase family.</text>
</comment>
<dbReference type="EMBL" id="JAFNEN010000268">
    <property type="protein sequence ID" value="KAG8187548.1"/>
    <property type="molecule type" value="Genomic_DNA"/>
</dbReference>
<comment type="caution">
    <text evidence="12">The sequence shown here is derived from an EMBL/GenBank/DDBJ whole genome shotgun (WGS) entry which is preliminary data.</text>
</comment>
<feature type="region of interest" description="Disordered" evidence="8">
    <location>
        <begin position="410"/>
        <end position="433"/>
    </location>
</feature>
<proteinExistence type="inferred from homology"/>
<dbReference type="SMART" id="SM00490">
    <property type="entry name" value="HELICc"/>
    <property type="match status" value="1"/>
</dbReference>
<keyword evidence="2 7" id="KW-0547">Nucleotide-binding</keyword>
<dbReference type="PROSITE" id="PS51194">
    <property type="entry name" value="HELICASE_CTER"/>
    <property type="match status" value="1"/>
</dbReference>
<feature type="domain" description="Helicase C-terminal" evidence="10">
    <location>
        <begin position="234"/>
        <end position="382"/>
    </location>
</feature>
<feature type="domain" description="Helicase ATP-binding" evidence="9">
    <location>
        <begin position="35"/>
        <end position="206"/>
    </location>
</feature>
<organism evidence="12 13">
    <name type="scientific">Oedothorax gibbosus</name>
    <dbReference type="NCBI Taxonomy" id="931172"/>
    <lineage>
        <taxon>Eukaryota</taxon>
        <taxon>Metazoa</taxon>
        <taxon>Ecdysozoa</taxon>
        <taxon>Arthropoda</taxon>
        <taxon>Chelicerata</taxon>
        <taxon>Arachnida</taxon>
        <taxon>Araneae</taxon>
        <taxon>Araneomorphae</taxon>
        <taxon>Entelegynae</taxon>
        <taxon>Araneoidea</taxon>
        <taxon>Linyphiidae</taxon>
        <taxon>Erigoninae</taxon>
        <taxon>Oedothorax</taxon>
    </lineage>
</organism>
<dbReference type="Pfam" id="PF00270">
    <property type="entry name" value="DEAD"/>
    <property type="match status" value="1"/>
</dbReference>
<feature type="short sequence motif" description="Q motif" evidence="6">
    <location>
        <begin position="4"/>
        <end position="32"/>
    </location>
</feature>
<dbReference type="GO" id="GO:0005524">
    <property type="term" value="F:ATP binding"/>
    <property type="evidence" value="ECO:0007669"/>
    <property type="project" value="UniProtKB-KW"/>
</dbReference>
<evidence type="ECO:0000259" key="11">
    <source>
        <dbReference type="PROSITE" id="PS51195"/>
    </source>
</evidence>
<evidence type="ECO:0000256" key="5">
    <source>
        <dbReference type="ARBA" id="ARBA00022840"/>
    </source>
</evidence>
<dbReference type="GO" id="GO:0016787">
    <property type="term" value="F:hydrolase activity"/>
    <property type="evidence" value="ECO:0007669"/>
    <property type="project" value="UniProtKB-KW"/>
</dbReference>
<dbReference type="PROSITE" id="PS51195">
    <property type="entry name" value="Q_MOTIF"/>
    <property type="match status" value="1"/>
</dbReference>
<dbReference type="PANTHER" id="PTHR47959">
    <property type="entry name" value="ATP-DEPENDENT RNA HELICASE RHLE-RELATED"/>
    <property type="match status" value="1"/>
</dbReference>
<keyword evidence="3 7" id="KW-0378">Hydrolase</keyword>
<dbReference type="Gene3D" id="3.40.50.300">
    <property type="entry name" value="P-loop containing nucleotide triphosphate hydrolases"/>
    <property type="match status" value="2"/>
</dbReference>
<evidence type="ECO:0000256" key="2">
    <source>
        <dbReference type="ARBA" id="ARBA00022741"/>
    </source>
</evidence>
<dbReference type="PROSITE" id="PS51192">
    <property type="entry name" value="HELICASE_ATP_BIND_1"/>
    <property type="match status" value="1"/>
</dbReference>
<dbReference type="SUPFAM" id="SSF52540">
    <property type="entry name" value="P-loop containing nucleoside triphosphate hydrolases"/>
    <property type="match status" value="1"/>
</dbReference>
<evidence type="ECO:0000256" key="7">
    <source>
        <dbReference type="RuleBase" id="RU000492"/>
    </source>
</evidence>
<dbReference type="Pfam" id="PF00271">
    <property type="entry name" value="Helicase_C"/>
    <property type="match status" value="1"/>
</dbReference>
<dbReference type="GO" id="GO:0003724">
    <property type="term" value="F:RNA helicase activity"/>
    <property type="evidence" value="ECO:0007669"/>
    <property type="project" value="UniProtKB-EC"/>
</dbReference>
<dbReference type="InterPro" id="IPR011545">
    <property type="entry name" value="DEAD/DEAH_box_helicase_dom"/>
</dbReference>
<dbReference type="PANTHER" id="PTHR47959:SF24">
    <property type="entry name" value="ATP-DEPENDENT RNA HELICASE"/>
    <property type="match status" value="1"/>
</dbReference>
<evidence type="ECO:0000256" key="4">
    <source>
        <dbReference type="ARBA" id="ARBA00022806"/>
    </source>
</evidence>